<comment type="catalytic activity">
    <reaction evidence="9">
        <text>2'-deoxyribonucleotide-(2'-deoxyribose 5'-phosphate)-2'-deoxyribonucleotide-DNA = a 3'-end 2'-deoxyribonucleotide-(2,3-dehydro-2,3-deoxyribose 5'-phosphate)-DNA + a 5'-end 5'-phospho-2'-deoxyribonucleoside-DNA + H(+)</text>
        <dbReference type="Rhea" id="RHEA:66592"/>
        <dbReference type="Rhea" id="RHEA-COMP:13180"/>
        <dbReference type="Rhea" id="RHEA-COMP:16897"/>
        <dbReference type="Rhea" id="RHEA-COMP:17067"/>
        <dbReference type="ChEBI" id="CHEBI:15378"/>
        <dbReference type="ChEBI" id="CHEBI:136412"/>
        <dbReference type="ChEBI" id="CHEBI:157695"/>
        <dbReference type="ChEBI" id="CHEBI:167181"/>
        <dbReference type="EC" id="4.2.99.18"/>
    </reaction>
</comment>
<evidence type="ECO:0000256" key="10">
    <source>
        <dbReference type="SAM" id="MobiDB-lite"/>
    </source>
</evidence>
<evidence type="ECO:0000256" key="6">
    <source>
        <dbReference type="ARBA" id="ARBA00023239"/>
    </source>
</evidence>
<reference evidence="12 13" key="1">
    <citation type="journal article" date="2023" name="Commun. Biol.">
        <title>Genome analysis of Parmales, the sister group of diatoms, reveals the evolutionary specialization of diatoms from phago-mixotrophs to photoautotrophs.</title>
        <authorList>
            <person name="Ban H."/>
            <person name="Sato S."/>
            <person name="Yoshikawa S."/>
            <person name="Yamada K."/>
            <person name="Nakamura Y."/>
            <person name="Ichinomiya M."/>
            <person name="Sato N."/>
            <person name="Blanc-Mathieu R."/>
            <person name="Endo H."/>
            <person name="Kuwata A."/>
            <person name="Ogata H."/>
        </authorList>
    </citation>
    <scope>NUCLEOTIDE SEQUENCE [LARGE SCALE GENOMIC DNA]</scope>
</reference>
<evidence type="ECO:0000313" key="12">
    <source>
        <dbReference type="EMBL" id="GMI20465.1"/>
    </source>
</evidence>
<keyword evidence="6" id="KW-0456">Lyase</keyword>
<dbReference type="Pfam" id="PF07934">
    <property type="entry name" value="OGG_N"/>
    <property type="match status" value="1"/>
</dbReference>
<evidence type="ECO:0000256" key="9">
    <source>
        <dbReference type="ARBA" id="ARBA00044632"/>
    </source>
</evidence>
<protein>
    <recommendedName>
        <fullName evidence="2">DNA-(apurinic or apyrimidinic site) lyase</fullName>
        <ecNumber evidence="2">4.2.99.18</ecNumber>
    </recommendedName>
</protein>
<dbReference type="PANTHER" id="PTHR10242:SF2">
    <property type="entry name" value="N-GLYCOSYLASE_DNA LYASE"/>
    <property type="match status" value="1"/>
</dbReference>
<feature type="compositionally biased region" description="Low complexity" evidence="10">
    <location>
        <begin position="375"/>
        <end position="387"/>
    </location>
</feature>
<keyword evidence="4" id="KW-0378">Hydrolase</keyword>
<dbReference type="SUPFAM" id="SSF48150">
    <property type="entry name" value="DNA-glycosylase"/>
    <property type="match status" value="1"/>
</dbReference>
<evidence type="ECO:0000259" key="11">
    <source>
        <dbReference type="SMART" id="SM00478"/>
    </source>
</evidence>
<feature type="region of interest" description="Disordered" evidence="10">
    <location>
        <begin position="327"/>
        <end position="390"/>
    </location>
</feature>
<keyword evidence="8" id="KW-0326">Glycosidase</keyword>
<dbReference type="Gene3D" id="1.10.1670.10">
    <property type="entry name" value="Helix-hairpin-Helix base-excision DNA repair enzymes (C-terminal)"/>
    <property type="match status" value="1"/>
</dbReference>
<dbReference type="Proteomes" id="UP001165060">
    <property type="component" value="Unassembled WGS sequence"/>
</dbReference>
<dbReference type="InterPro" id="IPR003265">
    <property type="entry name" value="HhH-GPD_domain"/>
</dbReference>
<keyword evidence="13" id="KW-1185">Reference proteome</keyword>
<evidence type="ECO:0000256" key="4">
    <source>
        <dbReference type="ARBA" id="ARBA00022801"/>
    </source>
</evidence>
<feature type="compositionally biased region" description="Basic residues" evidence="10">
    <location>
        <begin position="434"/>
        <end position="443"/>
    </location>
</feature>
<feature type="domain" description="HhH-GPD" evidence="11">
    <location>
        <begin position="180"/>
        <end position="340"/>
    </location>
</feature>
<dbReference type="Gene3D" id="1.10.340.30">
    <property type="entry name" value="Hypothetical protein, domain 2"/>
    <property type="match status" value="1"/>
</dbReference>
<name>A0ABQ6M6F8_9STRA</name>
<feature type="compositionally biased region" description="Basic and acidic residues" evidence="10">
    <location>
        <begin position="346"/>
        <end position="359"/>
    </location>
</feature>
<sequence>MPPAPPILTSDLDQLVADCPEWLDLQILPNELRCSKTLTTGQSFSWTAVIEDTASTASTAPSSTTSSSSSSPAPSAWGSLSATNWVGSIGSALYQIRETPTSTFVRQLHPAPAPSSSPPSPSPLIALFSKYFQLSVPLAPLYASWAASSPSLFPSSLLETLPGVRVLAQPPVETLIAFLTSSNNNIPRINSLLATLRRRCGELLVTTEGGHEFRSFPTLQSLSALTDEDWRAMGFGYRAKFFVSSIALLQTPAETPLSLPNLVPTRAAEGATHEAGTVAALQELSGVGRKVADCVALFALNCPDLVPVDTHVYQIAARVDPAVVEAATPKKRKRKGGGEEQGTPAVKEEGGTPAVKEEEASAPAPVPETPPKAPSSPSKSPKSPKPVINDKTYRLVQDTFKRAFPGGYAGWAHSVLFVQELPSASGLAGSPVKPKQKKQKKPAVKAEASVEV</sequence>
<proteinExistence type="inferred from homology"/>
<organism evidence="12 13">
    <name type="scientific">Tetraparma gracilis</name>
    <dbReference type="NCBI Taxonomy" id="2962635"/>
    <lineage>
        <taxon>Eukaryota</taxon>
        <taxon>Sar</taxon>
        <taxon>Stramenopiles</taxon>
        <taxon>Ochrophyta</taxon>
        <taxon>Bolidophyceae</taxon>
        <taxon>Parmales</taxon>
        <taxon>Triparmaceae</taxon>
        <taxon>Tetraparma</taxon>
    </lineage>
</organism>
<dbReference type="EMBL" id="BRYB01000008">
    <property type="protein sequence ID" value="GMI20465.1"/>
    <property type="molecule type" value="Genomic_DNA"/>
</dbReference>
<evidence type="ECO:0000256" key="2">
    <source>
        <dbReference type="ARBA" id="ARBA00012720"/>
    </source>
</evidence>
<dbReference type="InterPro" id="IPR012904">
    <property type="entry name" value="OGG_N"/>
</dbReference>
<dbReference type="SMART" id="SM00478">
    <property type="entry name" value="ENDO3c"/>
    <property type="match status" value="1"/>
</dbReference>
<evidence type="ECO:0000256" key="1">
    <source>
        <dbReference type="ARBA" id="ARBA00010679"/>
    </source>
</evidence>
<dbReference type="InterPro" id="IPR011257">
    <property type="entry name" value="DNA_glycosylase"/>
</dbReference>
<keyword evidence="7" id="KW-0511">Multifunctional enzyme</keyword>
<evidence type="ECO:0000256" key="8">
    <source>
        <dbReference type="ARBA" id="ARBA00023295"/>
    </source>
</evidence>
<accession>A0ABQ6M6F8</accession>
<gene>
    <name evidence="12" type="ORF">TeGR_g5196</name>
</gene>
<evidence type="ECO:0000256" key="5">
    <source>
        <dbReference type="ARBA" id="ARBA00023204"/>
    </source>
</evidence>
<comment type="similarity">
    <text evidence="1">Belongs to the type-1 OGG1 family.</text>
</comment>
<evidence type="ECO:0000256" key="3">
    <source>
        <dbReference type="ARBA" id="ARBA00022763"/>
    </source>
</evidence>
<dbReference type="Gene3D" id="3.30.310.40">
    <property type="match status" value="1"/>
</dbReference>
<dbReference type="SUPFAM" id="SSF55945">
    <property type="entry name" value="TATA-box binding protein-like"/>
    <property type="match status" value="1"/>
</dbReference>
<dbReference type="CDD" id="cd00056">
    <property type="entry name" value="ENDO3c"/>
    <property type="match status" value="1"/>
</dbReference>
<dbReference type="InterPro" id="IPR023170">
    <property type="entry name" value="HhH_base_excis_C"/>
</dbReference>
<keyword evidence="3" id="KW-0227">DNA damage</keyword>
<dbReference type="InterPro" id="IPR052054">
    <property type="entry name" value="Oxidative_DNA_repair_enzyme"/>
</dbReference>
<evidence type="ECO:0000313" key="13">
    <source>
        <dbReference type="Proteomes" id="UP001165060"/>
    </source>
</evidence>
<feature type="region of interest" description="Disordered" evidence="10">
    <location>
        <begin position="425"/>
        <end position="452"/>
    </location>
</feature>
<feature type="compositionally biased region" description="Pro residues" evidence="10">
    <location>
        <begin position="364"/>
        <end position="374"/>
    </location>
</feature>
<dbReference type="EC" id="4.2.99.18" evidence="2"/>
<comment type="caution">
    <text evidence="12">The sequence shown here is derived from an EMBL/GenBank/DDBJ whole genome shotgun (WGS) entry which is preliminary data.</text>
</comment>
<evidence type="ECO:0000256" key="7">
    <source>
        <dbReference type="ARBA" id="ARBA00023268"/>
    </source>
</evidence>
<dbReference type="PANTHER" id="PTHR10242">
    <property type="entry name" value="8-OXOGUANINE DNA GLYCOSYLASE"/>
    <property type="match status" value="1"/>
</dbReference>
<keyword evidence="5" id="KW-0234">DNA repair</keyword>